<name>A0ABY2YDJ9_9STRE</name>
<keyword evidence="13" id="KW-1185">Reference proteome</keyword>
<feature type="domain" description="Collagen binding" evidence="9">
    <location>
        <begin position="188"/>
        <end position="319"/>
    </location>
</feature>
<dbReference type="Gene3D" id="2.60.40.740">
    <property type="match status" value="1"/>
</dbReference>
<protein>
    <submittedName>
        <fullName evidence="12">LPXTG cell wall anchor domain-containing protein</fullName>
    </submittedName>
</protein>
<dbReference type="SUPFAM" id="SSF49478">
    <property type="entry name" value="Cna protein B-type domain"/>
    <property type="match status" value="1"/>
</dbReference>
<reference evidence="12 13" key="1">
    <citation type="submission" date="2019-06" db="EMBL/GenBank/DDBJ databases">
        <authorList>
            <person name="Zou Y."/>
        </authorList>
    </citation>
    <scope>NUCLEOTIDE SEQUENCE [LARGE SCALE GENOMIC DNA]</scope>
    <source>
        <strain evidence="12 13">E24</strain>
    </source>
</reference>
<sequence>MDKKKSWIFPFILCLLVAIFTFNWNKISAETPEVSVSGKFVDTIQNIKVSNNEGGVLDWDLQQWATFRINADYDLSGKNVKAGDSTVVTVPDALMITNTSFQILDINTKEVIANAEVSPDNKSITITYTDYVEKHSDTSGSFFFYARIDFKKHPQKGEVPVEITINKETKVAGKVSFTGIGDGNPRLLTKTSWVNAGDQREVQYTISVNRTKQNIKNATLEDHLQFTNASYEKDSIKIIKGKFSYDTGEWVFSDRVDVTDQHKITISEDGQSFVIDLGDVTENDQYRISYNVRLNYDPADGEVLKNEATLKGLGIETKNVTNAAAVQIAGGAGVGYVYSINIHKVDDANQPLKGAKFRVVRQANNQVIGEFESDENGNIAVGKLLKDKYILTEIEAPSGHIIKEADTVVNVEDFGADHSVTKTIVNPKEETTSTTTTTTTEETTTTSTTTTTEETTTTSTTTTTEETTTTSTTTTTEEPTTTSTTTTEEPTTTSTTTTEEPTTTSTTTTTEEPTTTSTTTTTEEPTTTSTTTTTEEPTTTSTTTTTEEPTTTSTTTTTEEPTTTSTTTTTGETTTTTTTTGETTTTTTTTSEEPTTKVTTTPNPTPSSSTTEGTGDGNGKGRKKVLPSTGEVAATGFIVLGAVVLSGAILLKRKLSNQ</sequence>
<comment type="caution">
    <text evidence="12">The sequence shown here is derived from an EMBL/GenBank/DDBJ whole genome shotgun (WGS) entry which is preliminary data.</text>
</comment>
<keyword evidence="7" id="KW-1133">Transmembrane helix</keyword>
<dbReference type="SUPFAM" id="SSF49401">
    <property type="entry name" value="Bacterial adhesins"/>
    <property type="match status" value="2"/>
</dbReference>
<keyword evidence="7" id="KW-0812">Transmembrane</keyword>
<evidence type="ECO:0000313" key="12">
    <source>
        <dbReference type="EMBL" id="TPE36511.1"/>
    </source>
</evidence>
<feature type="region of interest" description="Disordered" evidence="6">
    <location>
        <begin position="421"/>
        <end position="625"/>
    </location>
</feature>
<dbReference type="Pfam" id="PF17802">
    <property type="entry name" value="SpaA"/>
    <property type="match status" value="1"/>
</dbReference>
<evidence type="ECO:0000259" key="10">
    <source>
        <dbReference type="Pfam" id="PF17802"/>
    </source>
</evidence>
<dbReference type="InterPro" id="IPR011252">
    <property type="entry name" value="Fibrogen-bd_dom1"/>
</dbReference>
<organism evidence="12 13">
    <name type="scientific">Streptococcus xiaochunlingii</name>
    <dbReference type="NCBI Taxonomy" id="2589788"/>
    <lineage>
        <taxon>Bacteria</taxon>
        <taxon>Bacillati</taxon>
        <taxon>Bacillota</taxon>
        <taxon>Bacilli</taxon>
        <taxon>Lactobacillales</taxon>
        <taxon>Streptococcaceae</taxon>
        <taxon>Streptococcus</taxon>
    </lineage>
</organism>
<evidence type="ECO:0000256" key="7">
    <source>
        <dbReference type="SAM" id="Phobius"/>
    </source>
</evidence>
<dbReference type="InterPro" id="IPR041033">
    <property type="entry name" value="SpaA_PFL_dom_1"/>
</dbReference>
<keyword evidence="4" id="KW-0732">Signal</keyword>
<evidence type="ECO:0000256" key="3">
    <source>
        <dbReference type="ARBA" id="ARBA00022525"/>
    </source>
</evidence>
<keyword evidence="5" id="KW-0572">Peptidoglycan-anchor</keyword>
<evidence type="ECO:0000256" key="1">
    <source>
        <dbReference type="ARBA" id="ARBA00004168"/>
    </source>
</evidence>
<dbReference type="InterPro" id="IPR013783">
    <property type="entry name" value="Ig-like_fold"/>
</dbReference>
<dbReference type="Pfam" id="PF17961">
    <property type="entry name" value="Big_8"/>
    <property type="match status" value="1"/>
</dbReference>
<dbReference type="Gene3D" id="2.60.40.10">
    <property type="entry name" value="Immunoglobulins"/>
    <property type="match status" value="1"/>
</dbReference>
<feature type="transmembrane region" description="Helical" evidence="7">
    <location>
        <begin position="632"/>
        <end position="651"/>
    </location>
</feature>
<gene>
    <name evidence="12" type="ORF">FJR71_09230</name>
</gene>
<proteinExistence type="predicted"/>
<dbReference type="Gene3D" id="2.60.40.1280">
    <property type="match status" value="1"/>
</dbReference>
<dbReference type="NCBIfam" id="TIGR01167">
    <property type="entry name" value="LPXTG_anchor"/>
    <property type="match status" value="1"/>
</dbReference>
<evidence type="ECO:0000259" key="8">
    <source>
        <dbReference type="Pfam" id="PF00746"/>
    </source>
</evidence>
<evidence type="ECO:0000256" key="5">
    <source>
        <dbReference type="ARBA" id="ARBA00023088"/>
    </source>
</evidence>
<dbReference type="InterPro" id="IPR008456">
    <property type="entry name" value="Collagen-bd_dom"/>
</dbReference>
<feature type="domain" description="SpaA-like prealbumin fold" evidence="10">
    <location>
        <begin position="339"/>
        <end position="421"/>
    </location>
</feature>
<dbReference type="InterPro" id="IPR008966">
    <property type="entry name" value="Adhesion_dom_sf"/>
</dbReference>
<dbReference type="EMBL" id="VFSG01000003">
    <property type="protein sequence ID" value="TPE36511.1"/>
    <property type="molecule type" value="Genomic_DNA"/>
</dbReference>
<evidence type="ECO:0000259" key="9">
    <source>
        <dbReference type="Pfam" id="PF05737"/>
    </source>
</evidence>
<dbReference type="InterPro" id="IPR019931">
    <property type="entry name" value="LPXTG_anchor"/>
</dbReference>
<feature type="compositionally biased region" description="Low complexity" evidence="6">
    <location>
        <begin position="432"/>
        <end position="613"/>
    </location>
</feature>
<dbReference type="Pfam" id="PF05737">
    <property type="entry name" value="Collagen_bind"/>
    <property type="match status" value="1"/>
</dbReference>
<evidence type="ECO:0000259" key="11">
    <source>
        <dbReference type="Pfam" id="PF17961"/>
    </source>
</evidence>
<accession>A0ABY2YDJ9</accession>
<feature type="domain" description="Gram-positive cocci surface proteins LPxTG" evidence="8">
    <location>
        <begin position="622"/>
        <end position="654"/>
    </location>
</feature>
<evidence type="ECO:0000256" key="2">
    <source>
        <dbReference type="ARBA" id="ARBA00022512"/>
    </source>
</evidence>
<evidence type="ECO:0000256" key="6">
    <source>
        <dbReference type="SAM" id="MobiDB-lite"/>
    </source>
</evidence>
<dbReference type="InterPro" id="IPR041171">
    <property type="entry name" value="SDR_Ig"/>
</dbReference>
<keyword evidence="7" id="KW-0472">Membrane</keyword>
<feature type="domain" description="SDR-like Ig" evidence="11">
    <location>
        <begin position="61"/>
        <end position="157"/>
    </location>
</feature>
<comment type="subcellular location">
    <subcellularLocation>
        <location evidence="1">Secreted</location>
        <location evidence="1">Cell wall</location>
        <topology evidence="1">Peptidoglycan-anchor</topology>
    </subcellularLocation>
</comment>
<evidence type="ECO:0000313" key="13">
    <source>
        <dbReference type="Proteomes" id="UP000319739"/>
    </source>
</evidence>
<keyword evidence="2" id="KW-0134">Cell wall</keyword>
<evidence type="ECO:0000256" key="4">
    <source>
        <dbReference type="ARBA" id="ARBA00022729"/>
    </source>
</evidence>
<dbReference type="Proteomes" id="UP000319739">
    <property type="component" value="Unassembled WGS sequence"/>
</dbReference>
<dbReference type="RefSeq" id="WP_140814768.1">
    <property type="nucleotide sequence ID" value="NZ_VFSG01000003.1"/>
</dbReference>
<dbReference type="Pfam" id="PF00746">
    <property type="entry name" value="Gram_pos_anchor"/>
    <property type="match status" value="1"/>
</dbReference>
<keyword evidence="3" id="KW-0964">Secreted</keyword>